<evidence type="ECO:0000313" key="2">
    <source>
        <dbReference type="Proteomes" id="UP000321570"/>
    </source>
</evidence>
<dbReference type="EMBL" id="CABIJS010000693">
    <property type="protein sequence ID" value="VUZ55460.1"/>
    <property type="molecule type" value="Genomic_DNA"/>
</dbReference>
<proteinExistence type="predicted"/>
<gene>
    <name evidence="1" type="ORF">WMSIL1_LOCUS13286</name>
</gene>
<reference evidence="1 2" key="1">
    <citation type="submission" date="2019-07" db="EMBL/GenBank/DDBJ databases">
        <authorList>
            <person name="Jastrzebski P J."/>
            <person name="Paukszto L."/>
            <person name="Jastrzebski P J."/>
        </authorList>
    </citation>
    <scope>NUCLEOTIDE SEQUENCE [LARGE SCALE GENOMIC DNA]</scope>
    <source>
        <strain evidence="1 2">WMS-il1</strain>
    </source>
</reference>
<evidence type="ECO:0000313" key="1">
    <source>
        <dbReference type="EMBL" id="VUZ55460.1"/>
    </source>
</evidence>
<sequence>MADIPAMQLGNCGSCPLVVRSVIAGVNEVAHNKPCFESHFVGTQSYLVFTRYPGILTSKLYFWVGYHIRREELSIGEQSNEAKFGKLKPVDLCDGIRNEVFWYTMLLNALSLPMSKFANKSARGERKIYPESRLMYIKSGKIGNE</sequence>
<dbReference type="Proteomes" id="UP000321570">
    <property type="component" value="Unassembled WGS sequence"/>
</dbReference>
<organism evidence="1 2">
    <name type="scientific">Hymenolepis diminuta</name>
    <name type="common">Rat tapeworm</name>
    <dbReference type="NCBI Taxonomy" id="6216"/>
    <lineage>
        <taxon>Eukaryota</taxon>
        <taxon>Metazoa</taxon>
        <taxon>Spiralia</taxon>
        <taxon>Lophotrochozoa</taxon>
        <taxon>Platyhelminthes</taxon>
        <taxon>Cestoda</taxon>
        <taxon>Eucestoda</taxon>
        <taxon>Cyclophyllidea</taxon>
        <taxon>Hymenolepididae</taxon>
        <taxon>Hymenolepis</taxon>
    </lineage>
</organism>
<dbReference type="AlphaFoldDB" id="A0A564Z7M1"/>
<name>A0A564Z7M1_HYMDI</name>
<protein>
    <submittedName>
        <fullName evidence="1">Uncharacterized protein</fullName>
    </submittedName>
</protein>
<accession>A0A564Z7M1</accession>
<keyword evidence="2" id="KW-1185">Reference proteome</keyword>